<name>A0A1X2EFW7_9MYCO</name>
<dbReference type="AlphaFoldDB" id="A0A1X2EFW7"/>
<reference evidence="1 2" key="1">
    <citation type="submission" date="2016-01" db="EMBL/GenBank/DDBJ databases">
        <title>The new phylogeny of the genus Mycobacterium.</title>
        <authorList>
            <person name="Tarcisio F."/>
            <person name="Conor M."/>
            <person name="Antonella G."/>
            <person name="Elisabetta G."/>
            <person name="Giulia F.S."/>
            <person name="Sara T."/>
            <person name="Anna F."/>
            <person name="Clotilde B."/>
            <person name="Roberto B."/>
            <person name="Veronica D.S."/>
            <person name="Fabio R."/>
            <person name="Monica P."/>
            <person name="Olivier J."/>
            <person name="Enrico T."/>
            <person name="Nicola S."/>
        </authorList>
    </citation>
    <scope>NUCLEOTIDE SEQUENCE [LARGE SCALE GENOMIC DNA]</scope>
    <source>
        <strain evidence="1 2">DSM 44153</strain>
    </source>
</reference>
<evidence type="ECO:0000313" key="2">
    <source>
        <dbReference type="Proteomes" id="UP000193090"/>
    </source>
</evidence>
<organism evidence="1 2">
    <name type="scientific">Mycolicibacillus trivialis</name>
    <dbReference type="NCBI Taxonomy" id="1798"/>
    <lineage>
        <taxon>Bacteria</taxon>
        <taxon>Bacillati</taxon>
        <taxon>Actinomycetota</taxon>
        <taxon>Actinomycetes</taxon>
        <taxon>Mycobacteriales</taxon>
        <taxon>Mycobacteriaceae</taxon>
        <taxon>Mycolicibacillus</taxon>
    </lineage>
</organism>
<dbReference type="OrthoDB" id="9790578at2"/>
<evidence type="ECO:0000313" key="1">
    <source>
        <dbReference type="EMBL" id="ORX00615.1"/>
    </source>
</evidence>
<keyword evidence="2" id="KW-1185">Reference proteome</keyword>
<accession>A0A1X2EFW7</accession>
<protein>
    <submittedName>
        <fullName evidence="1">3-methyladenine DNA glycosylase</fullName>
    </submittedName>
</protein>
<gene>
    <name evidence="1" type="ORF">AWC30_14920</name>
</gene>
<dbReference type="STRING" id="1798.AWC30_14920"/>
<proteinExistence type="predicted"/>
<sequence length="270" mass="29868">MHAVLGDYLARRAAGEAEPVVDFLFTYYRPRPAQLLRWHPGFGVVLTGTDGQLGDYLGHRGYTRCGDGVTADPRFLARRRDTIAAIGRLLTATAARPPQLSCFGLHEWAMLYRGGEVRHPGVPLRLGRAGTDAVVDALDLRCTHYDAFRFFSPAAAPRNRTALRRADQVDHEQPGCLHAAMDLYKHCAHLAPLIDSALTADCFALAHTARVLDMRASPYDLRAFGYRPVPVETAAGRAEYVRGQTEIAERAAVLRARLLEHCRRLDDTPA</sequence>
<dbReference type="EMBL" id="LQPZ01000041">
    <property type="protein sequence ID" value="ORX00615.1"/>
    <property type="molecule type" value="Genomic_DNA"/>
</dbReference>
<comment type="caution">
    <text evidence="1">The sequence shown here is derived from an EMBL/GenBank/DDBJ whole genome shotgun (WGS) entry which is preliminary data.</text>
</comment>
<dbReference type="Proteomes" id="UP000193090">
    <property type="component" value="Unassembled WGS sequence"/>
</dbReference>